<protein>
    <submittedName>
        <fullName evidence="1">Uncharacterized protein</fullName>
    </submittedName>
</protein>
<dbReference type="PANTHER" id="PTHR48449">
    <property type="entry name" value="DUF1985 DOMAIN-CONTAINING PROTEIN"/>
    <property type="match status" value="1"/>
</dbReference>
<dbReference type="AlphaFoldDB" id="A0A9J5ZGS0"/>
<name>A0A9J5ZGS0_SOLCO</name>
<organism evidence="1 2">
    <name type="scientific">Solanum commersonii</name>
    <name type="common">Commerson's wild potato</name>
    <name type="synonym">Commerson's nightshade</name>
    <dbReference type="NCBI Taxonomy" id="4109"/>
    <lineage>
        <taxon>Eukaryota</taxon>
        <taxon>Viridiplantae</taxon>
        <taxon>Streptophyta</taxon>
        <taxon>Embryophyta</taxon>
        <taxon>Tracheophyta</taxon>
        <taxon>Spermatophyta</taxon>
        <taxon>Magnoliopsida</taxon>
        <taxon>eudicotyledons</taxon>
        <taxon>Gunneridae</taxon>
        <taxon>Pentapetalae</taxon>
        <taxon>asterids</taxon>
        <taxon>lamiids</taxon>
        <taxon>Solanales</taxon>
        <taxon>Solanaceae</taxon>
        <taxon>Solanoideae</taxon>
        <taxon>Solaneae</taxon>
        <taxon>Solanum</taxon>
    </lineage>
</organism>
<gene>
    <name evidence="1" type="ORF">H5410_022440</name>
</gene>
<evidence type="ECO:0000313" key="1">
    <source>
        <dbReference type="EMBL" id="KAG5611159.1"/>
    </source>
</evidence>
<reference evidence="1 2" key="1">
    <citation type="submission" date="2020-09" db="EMBL/GenBank/DDBJ databases">
        <title>De no assembly of potato wild relative species, Solanum commersonii.</title>
        <authorList>
            <person name="Cho K."/>
        </authorList>
    </citation>
    <scope>NUCLEOTIDE SEQUENCE [LARGE SCALE GENOMIC DNA]</scope>
    <source>
        <strain evidence="1">LZ3.2</strain>
        <tissue evidence="1">Leaf</tissue>
    </source>
</reference>
<dbReference type="EMBL" id="JACXVP010000004">
    <property type="protein sequence ID" value="KAG5611159.1"/>
    <property type="molecule type" value="Genomic_DNA"/>
</dbReference>
<sequence length="222" mass="25657">MDQTPSISIDISKLFHDPLAMKNQSIDKVNKEVPSSFKVNVEPPPPLPKKKAEESMKYVIKHTPIHSLKFGATYNMNFLEEFKLSIGGEGIDLFKNTIFGPYLNIMKCNYQGQITKYLLILELQQDNPNVLHIRHTNENILHFSINEYAIIASLKCTDNMYFPNAKTSVSKSRLVQRFLIGDWKNNQNAIYMMILYFIHTFVFSKLGDTPIMIDEFLMIEND</sequence>
<dbReference type="PANTHER" id="PTHR48449:SF1">
    <property type="entry name" value="DUF1985 DOMAIN-CONTAINING PROTEIN"/>
    <property type="match status" value="1"/>
</dbReference>
<accession>A0A9J5ZGS0</accession>
<comment type="caution">
    <text evidence="1">The sequence shown here is derived from an EMBL/GenBank/DDBJ whole genome shotgun (WGS) entry which is preliminary data.</text>
</comment>
<dbReference type="Proteomes" id="UP000824120">
    <property type="component" value="Chromosome 4"/>
</dbReference>
<evidence type="ECO:0000313" key="2">
    <source>
        <dbReference type="Proteomes" id="UP000824120"/>
    </source>
</evidence>
<keyword evidence="2" id="KW-1185">Reference proteome</keyword>
<proteinExistence type="predicted"/>
<dbReference type="OrthoDB" id="1305596at2759"/>